<feature type="domain" description="DDE Tnp4" evidence="4">
    <location>
        <begin position="2"/>
        <end position="95"/>
    </location>
</feature>
<dbReference type="AlphaFoldDB" id="A0A931DHL1"/>
<dbReference type="EMBL" id="JADOUA010000001">
    <property type="protein sequence ID" value="MBG6088914.1"/>
    <property type="molecule type" value="Genomic_DNA"/>
</dbReference>
<evidence type="ECO:0000256" key="2">
    <source>
        <dbReference type="ARBA" id="ARBA00022723"/>
    </source>
</evidence>
<feature type="region of interest" description="Disordered" evidence="3">
    <location>
        <begin position="118"/>
        <end position="140"/>
    </location>
</feature>
<evidence type="ECO:0000313" key="5">
    <source>
        <dbReference type="EMBL" id="MBG6088914.1"/>
    </source>
</evidence>
<organism evidence="5 6">
    <name type="scientific">Actinomadura viridis</name>
    <dbReference type="NCBI Taxonomy" id="58110"/>
    <lineage>
        <taxon>Bacteria</taxon>
        <taxon>Bacillati</taxon>
        <taxon>Actinomycetota</taxon>
        <taxon>Actinomycetes</taxon>
        <taxon>Streptosporangiales</taxon>
        <taxon>Thermomonosporaceae</taxon>
        <taxon>Actinomadura</taxon>
    </lineage>
</organism>
<evidence type="ECO:0000313" key="6">
    <source>
        <dbReference type="Proteomes" id="UP000614047"/>
    </source>
</evidence>
<evidence type="ECO:0000259" key="4">
    <source>
        <dbReference type="Pfam" id="PF13359"/>
    </source>
</evidence>
<proteinExistence type="predicted"/>
<feature type="compositionally biased region" description="Polar residues" evidence="3">
    <location>
        <begin position="126"/>
        <end position="140"/>
    </location>
</feature>
<dbReference type="InterPro" id="IPR027806">
    <property type="entry name" value="HARBI1_dom"/>
</dbReference>
<evidence type="ECO:0000256" key="1">
    <source>
        <dbReference type="ARBA" id="ARBA00001968"/>
    </source>
</evidence>
<name>A0A931DHL1_9ACTN</name>
<accession>A0A931DHL1</accession>
<reference evidence="5" key="1">
    <citation type="submission" date="2020-11" db="EMBL/GenBank/DDBJ databases">
        <title>Sequencing the genomes of 1000 actinobacteria strains.</title>
        <authorList>
            <person name="Klenk H.-P."/>
        </authorList>
    </citation>
    <scope>NUCLEOTIDE SEQUENCE</scope>
    <source>
        <strain evidence="5">DSM 43175</strain>
    </source>
</reference>
<dbReference type="GO" id="GO:0046872">
    <property type="term" value="F:metal ion binding"/>
    <property type="evidence" value="ECO:0007669"/>
    <property type="project" value="UniProtKB-KW"/>
</dbReference>
<gene>
    <name evidence="5" type="ORF">IW256_003027</name>
</gene>
<keyword evidence="2" id="KW-0479">Metal-binding</keyword>
<comment type="cofactor">
    <cofactor evidence="1">
        <name>a divalent metal cation</name>
        <dbReference type="ChEBI" id="CHEBI:60240"/>
    </cofactor>
</comment>
<evidence type="ECO:0000256" key="3">
    <source>
        <dbReference type="SAM" id="MobiDB-lite"/>
    </source>
</evidence>
<dbReference type="Pfam" id="PF13359">
    <property type="entry name" value="DDE_Tnp_4"/>
    <property type="match status" value="1"/>
</dbReference>
<dbReference type="Proteomes" id="UP000614047">
    <property type="component" value="Unassembled WGS sequence"/>
</dbReference>
<keyword evidence="6" id="KW-1185">Reference proteome</keyword>
<sequence length="140" mass="15889">MIAVGRPVPGNHNDCTPFRDSGADNACRGASVMADGGYQGNRQVIMPYRRPRDGGGLLAWQIELNTVHRRVRARVEHAFAHMKWWNILRNRRRKRDGVHYATCGIASCATWPWSADPRRRKEVATPTPNQQRPDHYGTTS</sequence>
<comment type="caution">
    <text evidence="5">The sequence shown here is derived from an EMBL/GenBank/DDBJ whole genome shotgun (WGS) entry which is preliminary data.</text>
</comment>
<protein>
    <recommendedName>
        <fullName evidence="4">DDE Tnp4 domain-containing protein</fullName>
    </recommendedName>
</protein>